<evidence type="ECO:0000313" key="9">
    <source>
        <dbReference type="Proteomes" id="UP000198426"/>
    </source>
</evidence>
<dbReference type="Proteomes" id="UP000198426">
    <property type="component" value="Unassembled WGS sequence"/>
</dbReference>
<sequence length="44" mass="4601">MKRLILPLLLLTLGACATVDGAGQDLSKAGDFVSDSARSVQQKL</sequence>
<comment type="similarity">
    <text evidence="1">Belongs to the EcnA/EcnB lipoprotein family.</text>
</comment>
<dbReference type="GO" id="GO:0016020">
    <property type="term" value="C:membrane"/>
    <property type="evidence" value="ECO:0007669"/>
    <property type="project" value="InterPro"/>
</dbReference>
<dbReference type="AlphaFoldDB" id="A0A239CPS5"/>
<reference evidence="8 9" key="1">
    <citation type="submission" date="2017-06" db="EMBL/GenBank/DDBJ databases">
        <authorList>
            <person name="Kim H.J."/>
            <person name="Triplett B.A."/>
        </authorList>
    </citation>
    <scope>NUCLEOTIDE SEQUENCE [LARGE SCALE GENOMIC DNA]</scope>
    <source>
        <strain evidence="8 9">DSM 29339</strain>
    </source>
</reference>
<keyword evidence="5" id="KW-0564">Palmitate</keyword>
<dbReference type="InterPro" id="IPR012556">
    <property type="entry name" value="Entericidin"/>
</dbReference>
<evidence type="ECO:0000256" key="3">
    <source>
        <dbReference type="ARBA" id="ARBA00022729"/>
    </source>
</evidence>
<dbReference type="GO" id="GO:0009636">
    <property type="term" value="P:response to toxic substance"/>
    <property type="evidence" value="ECO:0007669"/>
    <property type="project" value="InterPro"/>
</dbReference>
<organism evidence="8 9">
    <name type="scientific">Tropicimonas sediminicola</name>
    <dbReference type="NCBI Taxonomy" id="1031541"/>
    <lineage>
        <taxon>Bacteria</taxon>
        <taxon>Pseudomonadati</taxon>
        <taxon>Pseudomonadota</taxon>
        <taxon>Alphaproteobacteria</taxon>
        <taxon>Rhodobacterales</taxon>
        <taxon>Roseobacteraceae</taxon>
        <taxon>Tropicimonas</taxon>
    </lineage>
</organism>
<keyword evidence="2" id="KW-1003">Cell membrane</keyword>
<gene>
    <name evidence="8" type="ORF">SAMN05421757_101409</name>
</gene>
<keyword evidence="9" id="KW-1185">Reference proteome</keyword>
<evidence type="ECO:0000256" key="7">
    <source>
        <dbReference type="SAM" id="SignalP"/>
    </source>
</evidence>
<dbReference type="PROSITE" id="PS51257">
    <property type="entry name" value="PROKAR_LIPOPROTEIN"/>
    <property type="match status" value="1"/>
</dbReference>
<evidence type="ECO:0000256" key="1">
    <source>
        <dbReference type="ARBA" id="ARBA00010296"/>
    </source>
</evidence>
<protein>
    <submittedName>
        <fullName evidence="8">Entericidin EcnA/B family protein</fullName>
    </submittedName>
</protein>
<name>A0A239CPS5_9RHOB</name>
<feature type="chain" id="PRO_5012489479" evidence="7">
    <location>
        <begin position="18"/>
        <end position="44"/>
    </location>
</feature>
<dbReference type="EMBL" id="FZOY01000001">
    <property type="protein sequence ID" value="SNS22130.1"/>
    <property type="molecule type" value="Genomic_DNA"/>
</dbReference>
<feature type="signal peptide" evidence="7">
    <location>
        <begin position="1"/>
        <end position="17"/>
    </location>
</feature>
<evidence type="ECO:0000313" key="8">
    <source>
        <dbReference type="EMBL" id="SNS22130.1"/>
    </source>
</evidence>
<proteinExistence type="inferred from homology"/>
<accession>A0A239CPS5</accession>
<dbReference type="Pfam" id="PF08085">
    <property type="entry name" value="Entericidin"/>
    <property type="match status" value="1"/>
</dbReference>
<keyword evidence="6" id="KW-0449">Lipoprotein</keyword>
<dbReference type="OrthoDB" id="7876019at2"/>
<keyword evidence="3 7" id="KW-0732">Signal</keyword>
<keyword evidence="4" id="KW-0472">Membrane</keyword>
<evidence type="ECO:0000256" key="4">
    <source>
        <dbReference type="ARBA" id="ARBA00023136"/>
    </source>
</evidence>
<evidence type="ECO:0000256" key="6">
    <source>
        <dbReference type="ARBA" id="ARBA00023288"/>
    </source>
</evidence>
<dbReference type="RefSeq" id="WP_089230874.1">
    <property type="nucleotide sequence ID" value="NZ_FZOY01000001.1"/>
</dbReference>
<evidence type="ECO:0000256" key="2">
    <source>
        <dbReference type="ARBA" id="ARBA00022475"/>
    </source>
</evidence>
<evidence type="ECO:0000256" key="5">
    <source>
        <dbReference type="ARBA" id="ARBA00023139"/>
    </source>
</evidence>